<gene>
    <name evidence="1" type="ORF">PENTCL1PPCAC_3371</name>
</gene>
<evidence type="ECO:0000313" key="1">
    <source>
        <dbReference type="EMBL" id="GMS81196.1"/>
    </source>
</evidence>
<dbReference type="EMBL" id="BTSX01000001">
    <property type="protein sequence ID" value="GMS81196.1"/>
    <property type="molecule type" value="Genomic_DNA"/>
</dbReference>
<evidence type="ECO:0000313" key="2">
    <source>
        <dbReference type="Proteomes" id="UP001432027"/>
    </source>
</evidence>
<protein>
    <submittedName>
        <fullName evidence="1">Uncharacterized protein</fullName>
    </submittedName>
</protein>
<proteinExistence type="predicted"/>
<accession>A0AAV5SCZ1</accession>
<keyword evidence="2" id="KW-1185">Reference proteome</keyword>
<feature type="non-terminal residue" evidence="1">
    <location>
        <position position="1"/>
    </location>
</feature>
<sequence>LPGAIFVNDLVSSPMHLDDDSPFIFFISIHPTQLIVLDTTNAKTYQLNMRTNSLPLRAVDIAGISQGLILIHADGRQIFGAALPEQFKRTDKWDSTVEANETT</sequence>
<organism evidence="1 2">
    <name type="scientific">Pristionchus entomophagus</name>
    <dbReference type="NCBI Taxonomy" id="358040"/>
    <lineage>
        <taxon>Eukaryota</taxon>
        <taxon>Metazoa</taxon>
        <taxon>Ecdysozoa</taxon>
        <taxon>Nematoda</taxon>
        <taxon>Chromadorea</taxon>
        <taxon>Rhabditida</taxon>
        <taxon>Rhabditina</taxon>
        <taxon>Diplogasteromorpha</taxon>
        <taxon>Diplogasteroidea</taxon>
        <taxon>Neodiplogasteridae</taxon>
        <taxon>Pristionchus</taxon>
    </lineage>
</organism>
<dbReference type="AlphaFoldDB" id="A0AAV5SCZ1"/>
<dbReference type="Proteomes" id="UP001432027">
    <property type="component" value="Unassembled WGS sequence"/>
</dbReference>
<comment type="caution">
    <text evidence="1">The sequence shown here is derived from an EMBL/GenBank/DDBJ whole genome shotgun (WGS) entry which is preliminary data.</text>
</comment>
<name>A0AAV5SCZ1_9BILA</name>
<reference evidence="1" key="1">
    <citation type="submission" date="2023-10" db="EMBL/GenBank/DDBJ databases">
        <title>Genome assembly of Pristionchus species.</title>
        <authorList>
            <person name="Yoshida K."/>
            <person name="Sommer R.J."/>
        </authorList>
    </citation>
    <scope>NUCLEOTIDE SEQUENCE</scope>
    <source>
        <strain evidence="1">RS0144</strain>
    </source>
</reference>
<feature type="non-terminal residue" evidence="1">
    <location>
        <position position="103"/>
    </location>
</feature>